<keyword evidence="2" id="KW-1185">Reference proteome</keyword>
<protein>
    <submittedName>
        <fullName evidence="1">Uncharacterized protein</fullName>
    </submittedName>
</protein>
<evidence type="ECO:0000313" key="2">
    <source>
        <dbReference type="Proteomes" id="UP000634136"/>
    </source>
</evidence>
<dbReference type="AlphaFoldDB" id="A0A834XFQ1"/>
<proteinExistence type="predicted"/>
<dbReference type="Proteomes" id="UP000634136">
    <property type="component" value="Unassembled WGS sequence"/>
</dbReference>
<accession>A0A834XFQ1</accession>
<gene>
    <name evidence="1" type="ORF">G2W53_001368</name>
</gene>
<evidence type="ECO:0000313" key="1">
    <source>
        <dbReference type="EMBL" id="KAF7844463.1"/>
    </source>
</evidence>
<dbReference type="EMBL" id="JAAIUW010000001">
    <property type="protein sequence ID" value="KAF7844463.1"/>
    <property type="molecule type" value="Genomic_DNA"/>
</dbReference>
<organism evidence="1 2">
    <name type="scientific">Senna tora</name>
    <dbReference type="NCBI Taxonomy" id="362788"/>
    <lineage>
        <taxon>Eukaryota</taxon>
        <taxon>Viridiplantae</taxon>
        <taxon>Streptophyta</taxon>
        <taxon>Embryophyta</taxon>
        <taxon>Tracheophyta</taxon>
        <taxon>Spermatophyta</taxon>
        <taxon>Magnoliopsida</taxon>
        <taxon>eudicotyledons</taxon>
        <taxon>Gunneridae</taxon>
        <taxon>Pentapetalae</taxon>
        <taxon>rosids</taxon>
        <taxon>fabids</taxon>
        <taxon>Fabales</taxon>
        <taxon>Fabaceae</taxon>
        <taxon>Caesalpinioideae</taxon>
        <taxon>Cassia clade</taxon>
        <taxon>Senna</taxon>
    </lineage>
</organism>
<reference evidence="1" key="1">
    <citation type="submission" date="2020-09" db="EMBL/GenBank/DDBJ databases">
        <title>Genome-Enabled Discovery of Anthraquinone Biosynthesis in Senna tora.</title>
        <authorList>
            <person name="Kang S.-H."/>
            <person name="Pandey R.P."/>
            <person name="Lee C.-M."/>
            <person name="Sim J.-S."/>
            <person name="Jeong J.-T."/>
            <person name="Choi B.-S."/>
            <person name="Jung M."/>
            <person name="Ginzburg D."/>
            <person name="Zhao K."/>
            <person name="Won S.Y."/>
            <person name="Oh T.-J."/>
            <person name="Yu Y."/>
            <person name="Kim N.-H."/>
            <person name="Lee O.R."/>
            <person name="Lee T.-H."/>
            <person name="Bashyal P."/>
            <person name="Kim T.-S."/>
            <person name="Lee W.-H."/>
            <person name="Kawkins C."/>
            <person name="Kim C.-K."/>
            <person name="Kim J.S."/>
            <person name="Ahn B.O."/>
            <person name="Rhee S.Y."/>
            <person name="Sohng J.K."/>
        </authorList>
    </citation>
    <scope>NUCLEOTIDE SEQUENCE</scope>
    <source>
        <tissue evidence="1">Leaf</tissue>
    </source>
</reference>
<sequence>MKYNFKRVVAQESQTNRFALYSGIRVDLMLKWGS</sequence>
<comment type="caution">
    <text evidence="1">The sequence shown here is derived from an EMBL/GenBank/DDBJ whole genome shotgun (WGS) entry which is preliminary data.</text>
</comment>
<name>A0A834XFQ1_9FABA</name>